<evidence type="ECO:0000259" key="5">
    <source>
        <dbReference type="PROSITE" id="PS50102"/>
    </source>
</evidence>
<dbReference type="Gene3D" id="3.30.70.330">
    <property type="match status" value="1"/>
</dbReference>
<keyword evidence="2" id="KW-0747">Spliceosome</keyword>
<keyword evidence="3" id="KW-0508">mRNA splicing</keyword>
<evidence type="ECO:0000313" key="7">
    <source>
        <dbReference type="Proteomes" id="UP000265520"/>
    </source>
</evidence>
<dbReference type="GO" id="GO:0003723">
    <property type="term" value="F:RNA binding"/>
    <property type="evidence" value="ECO:0007669"/>
    <property type="project" value="UniProtKB-UniRule"/>
</dbReference>
<dbReference type="InterPro" id="IPR012677">
    <property type="entry name" value="Nucleotide-bd_a/b_plait_sf"/>
</dbReference>
<sequence>MRESEEREAVGEGARAHQKGYVHRLDRVATSFFFTNFPEDVKAADLWPRFARYGRVGEVYIPLKVDKQGRRFGFVKYRDVGDAIELLR</sequence>
<evidence type="ECO:0000256" key="3">
    <source>
        <dbReference type="ARBA" id="ARBA00023187"/>
    </source>
</evidence>
<feature type="domain" description="RRM" evidence="5">
    <location>
        <begin position="30"/>
        <end position="88"/>
    </location>
</feature>
<keyword evidence="7" id="KW-1185">Reference proteome</keyword>
<organism evidence="6 7">
    <name type="scientific">Trifolium medium</name>
    <dbReference type="NCBI Taxonomy" id="97028"/>
    <lineage>
        <taxon>Eukaryota</taxon>
        <taxon>Viridiplantae</taxon>
        <taxon>Streptophyta</taxon>
        <taxon>Embryophyta</taxon>
        <taxon>Tracheophyta</taxon>
        <taxon>Spermatophyta</taxon>
        <taxon>Magnoliopsida</taxon>
        <taxon>eudicotyledons</taxon>
        <taxon>Gunneridae</taxon>
        <taxon>Pentapetalae</taxon>
        <taxon>rosids</taxon>
        <taxon>fabids</taxon>
        <taxon>Fabales</taxon>
        <taxon>Fabaceae</taxon>
        <taxon>Papilionoideae</taxon>
        <taxon>50 kb inversion clade</taxon>
        <taxon>NPAAA clade</taxon>
        <taxon>Hologalegina</taxon>
        <taxon>IRL clade</taxon>
        <taxon>Trifolieae</taxon>
        <taxon>Trifolium</taxon>
    </lineage>
</organism>
<dbReference type="GO" id="GO:0006397">
    <property type="term" value="P:mRNA processing"/>
    <property type="evidence" value="ECO:0007669"/>
    <property type="project" value="UniProtKB-KW"/>
</dbReference>
<keyword evidence="6" id="KW-0269">Exonuclease</keyword>
<comment type="caution">
    <text evidence="6">The sequence shown here is derived from an EMBL/GenBank/DDBJ whole genome shotgun (WGS) entry which is preliminary data.</text>
</comment>
<dbReference type="SUPFAM" id="SSF54928">
    <property type="entry name" value="RNA-binding domain, RBD"/>
    <property type="match status" value="1"/>
</dbReference>
<evidence type="ECO:0000256" key="1">
    <source>
        <dbReference type="ARBA" id="ARBA00022664"/>
    </source>
</evidence>
<protein>
    <submittedName>
        <fullName evidence="6">Endonuclease/exonuclease/phosphatase family protein</fullName>
    </submittedName>
</protein>
<keyword evidence="4" id="KW-0694">RNA-binding</keyword>
<keyword evidence="6" id="KW-0255">Endonuclease</keyword>
<dbReference type="PANTHER" id="PTHR23147">
    <property type="entry name" value="SERINE/ARGININE RICH SPLICING FACTOR"/>
    <property type="match status" value="1"/>
</dbReference>
<dbReference type="InterPro" id="IPR035979">
    <property type="entry name" value="RBD_domain_sf"/>
</dbReference>
<dbReference type="Proteomes" id="UP000265520">
    <property type="component" value="Unassembled WGS sequence"/>
</dbReference>
<keyword evidence="1" id="KW-0507">mRNA processing</keyword>
<dbReference type="GO" id="GO:0004519">
    <property type="term" value="F:endonuclease activity"/>
    <property type="evidence" value="ECO:0007669"/>
    <property type="project" value="UniProtKB-KW"/>
</dbReference>
<dbReference type="GO" id="GO:0004527">
    <property type="term" value="F:exonuclease activity"/>
    <property type="evidence" value="ECO:0007669"/>
    <property type="project" value="UniProtKB-KW"/>
</dbReference>
<evidence type="ECO:0000313" key="6">
    <source>
        <dbReference type="EMBL" id="MCI38209.1"/>
    </source>
</evidence>
<keyword evidence="6" id="KW-0540">Nuclease</keyword>
<keyword evidence="6" id="KW-0378">Hydrolase</keyword>
<dbReference type="Pfam" id="PF00076">
    <property type="entry name" value="RRM_1"/>
    <property type="match status" value="1"/>
</dbReference>
<dbReference type="AlphaFoldDB" id="A0A392RPG5"/>
<evidence type="ECO:0000256" key="2">
    <source>
        <dbReference type="ARBA" id="ARBA00022728"/>
    </source>
</evidence>
<dbReference type="GO" id="GO:0005681">
    <property type="term" value="C:spliceosomal complex"/>
    <property type="evidence" value="ECO:0007669"/>
    <property type="project" value="UniProtKB-KW"/>
</dbReference>
<dbReference type="EMBL" id="LXQA010253223">
    <property type="protein sequence ID" value="MCI38209.1"/>
    <property type="molecule type" value="Genomic_DNA"/>
</dbReference>
<dbReference type="PROSITE" id="PS50102">
    <property type="entry name" value="RRM"/>
    <property type="match status" value="1"/>
</dbReference>
<proteinExistence type="predicted"/>
<evidence type="ECO:0000256" key="4">
    <source>
        <dbReference type="PROSITE-ProRule" id="PRU00176"/>
    </source>
</evidence>
<dbReference type="InterPro" id="IPR050907">
    <property type="entry name" value="SRSF"/>
</dbReference>
<reference evidence="6 7" key="1">
    <citation type="journal article" date="2018" name="Front. Plant Sci.">
        <title>Red Clover (Trifolium pratense) and Zigzag Clover (T. medium) - A Picture of Genomic Similarities and Differences.</title>
        <authorList>
            <person name="Dluhosova J."/>
            <person name="Istvanek J."/>
            <person name="Nedelnik J."/>
            <person name="Repkova J."/>
        </authorList>
    </citation>
    <scope>NUCLEOTIDE SEQUENCE [LARGE SCALE GENOMIC DNA]</scope>
    <source>
        <strain evidence="7">cv. 10/8</strain>
        <tissue evidence="6">Leaf</tissue>
    </source>
</reference>
<accession>A0A392RPG5</accession>
<feature type="non-terminal residue" evidence="6">
    <location>
        <position position="88"/>
    </location>
</feature>
<name>A0A392RPG5_9FABA</name>
<dbReference type="InterPro" id="IPR000504">
    <property type="entry name" value="RRM_dom"/>
</dbReference>
<dbReference type="CDD" id="cd00590">
    <property type="entry name" value="RRM_SF"/>
    <property type="match status" value="1"/>
</dbReference>
<dbReference type="GO" id="GO:0008380">
    <property type="term" value="P:RNA splicing"/>
    <property type="evidence" value="ECO:0007669"/>
    <property type="project" value="UniProtKB-KW"/>
</dbReference>